<feature type="compositionally biased region" description="Basic and acidic residues" evidence="1">
    <location>
        <begin position="16"/>
        <end position="27"/>
    </location>
</feature>
<organism evidence="2 3">
    <name type="scientific">Austropuccinia psidii MF-1</name>
    <dbReference type="NCBI Taxonomy" id="1389203"/>
    <lineage>
        <taxon>Eukaryota</taxon>
        <taxon>Fungi</taxon>
        <taxon>Dikarya</taxon>
        <taxon>Basidiomycota</taxon>
        <taxon>Pucciniomycotina</taxon>
        <taxon>Pucciniomycetes</taxon>
        <taxon>Pucciniales</taxon>
        <taxon>Sphaerophragmiaceae</taxon>
        <taxon>Austropuccinia</taxon>
    </lineage>
</organism>
<accession>A0A9Q3CXL6</accession>
<sequence>MDVTLELDTRYHEMQKETNCFQERKPEASNLRSSHTQNSERSRNKKKNFRVHTRDKPNYPLRNNDHRLMGSEKEIILKVGMCPFCGGNNSIEACVKRPQNQLSQPAGRFPSLGKS</sequence>
<reference evidence="2" key="1">
    <citation type="submission" date="2021-03" db="EMBL/GenBank/DDBJ databases">
        <title>Draft genome sequence of rust myrtle Austropuccinia psidii MF-1, a brazilian biotype.</title>
        <authorList>
            <person name="Quecine M.C."/>
            <person name="Pachon D.M.R."/>
            <person name="Bonatelli M.L."/>
            <person name="Correr F.H."/>
            <person name="Franceschini L.M."/>
            <person name="Leite T.F."/>
            <person name="Margarido G.R.A."/>
            <person name="Almeida C.A."/>
            <person name="Ferrarezi J.A."/>
            <person name="Labate C.A."/>
        </authorList>
    </citation>
    <scope>NUCLEOTIDE SEQUENCE</scope>
    <source>
        <strain evidence="2">MF-1</strain>
    </source>
</reference>
<evidence type="ECO:0000256" key="1">
    <source>
        <dbReference type="SAM" id="MobiDB-lite"/>
    </source>
</evidence>
<evidence type="ECO:0000313" key="2">
    <source>
        <dbReference type="EMBL" id="MBW0491722.1"/>
    </source>
</evidence>
<dbReference type="AlphaFoldDB" id="A0A9Q3CXL6"/>
<dbReference type="Proteomes" id="UP000765509">
    <property type="component" value="Unassembled WGS sequence"/>
</dbReference>
<dbReference type="OrthoDB" id="5552562at2759"/>
<proteinExistence type="predicted"/>
<feature type="region of interest" description="Disordered" evidence="1">
    <location>
        <begin position="16"/>
        <end position="65"/>
    </location>
</feature>
<dbReference type="EMBL" id="AVOT02011232">
    <property type="protein sequence ID" value="MBW0491722.1"/>
    <property type="molecule type" value="Genomic_DNA"/>
</dbReference>
<protein>
    <submittedName>
        <fullName evidence="2">Uncharacterized protein</fullName>
    </submittedName>
</protein>
<feature type="compositionally biased region" description="Basic and acidic residues" evidence="1">
    <location>
        <begin position="52"/>
        <end position="65"/>
    </location>
</feature>
<feature type="compositionally biased region" description="Polar residues" evidence="1">
    <location>
        <begin position="30"/>
        <end position="39"/>
    </location>
</feature>
<keyword evidence="3" id="KW-1185">Reference proteome</keyword>
<gene>
    <name evidence="2" type="ORF">O181_031437</name>
</gene>
<name>A0A9Q3CXL6_9BASI</name>
<evidence type="ECO:0000313" key="3">
    <source>
        <dbReference type="Proteomes" id="UP000765509"/>
    </source>
</evidence>
<comment type="caution">
    <text evidence="2">The sequence shown here is derived from an EMBL/GenBank/DDBJ whole genome shotgun (WGS) entry which is preliminary data.</text>
</comment>